<accession>A0A3B1B6T9</accession>
<sequence>MSRNLLIMRHAKSDWGASRDFDRCLAKRGQHDAPRMGAWMEAQGLKPDHVVSSPALRAMETVTLACEAMGISGEEIDFDQRIYEAGLNDLLNVLGNQPQDANRVLLVGHNPGMEELVHYLWGDAVQLPPDENLMPTATLAHLSLPDDWTALEYGCGQFQSIIRPRSLSDLALKCEPPRASSKKTCTFS</sequence>
<name>A0A3B1B6T9_9ZZZZ</name>
<reference evidence="1" key="1">
    <citation type="submission" date="2018-06" db="EMBL/GenBank/DDBJ databases">
        <authorList>
            <person name="Zhirakovskaya E."/>
        </authorList>
    </citation>
    <scope>NUCLEOTIDE SEQUENCE</scope>
</reference>
<organism evidence="1">
    <name type="scientific">hydrothermal vent metagenome</name>
    <dbReference type="NCBI Taxonomy" id="652676"/>
    <lineage>
        <taxon>unclassified sequences</taxon>
        <taxon>metagenomes</taxon>
        <taxon>ecological metagenomes</taxon>
    </lineage>
</organism>
<dbReference type="PANTHER" id="PTHR47623:SF1">
    <property type="entry name" value="OS09G0287300 PROTEIN"/>
    <property type="match status" value="1"/>
</dbReference>
<dbReference type="CDD" id="cd07067">
    <property type="entry name" value="HP_PGM_like"/>
    <property type="match status" value="1"/>
</dbReference>
<dbReference type="Pfam" id="PF00300">
    <property type="entry name" value="His_Phos_1"/>
    <property type="match status" value="1"/>
</dbReference>
<dbReference type="SUPFAM" id="SSF53254">
    <property type="entry name" value="Phosphoglycerate mutase-like"/>
    <property type="match status" value="1"/>
</dbReference>
<protein>
    <recommendedName>
        <fullName evidence="2">Phosphohistidine phosphatase SixA</fullName>
    </recommendedName>
</protein>
<dbReference type="AlphaFoldDB" id="A0A3B1B6T9"/>
<proteinExistence type="predicted"/>
<dbReference type="InterPro" id="IPR029033">
    <property type="entry name" value="His_PPase_superfam"/>
</dbReference>
<dbReference type="InterPro" id="IPR013078">
    <property type="entry name" value="His_Pase_superF_clade-1"/>
</dbReference>
<dbReference type="EMBL" id="UOFX01000057">
    <property type="protein sequence ID" value="VAX09941.1"/>
    <property type="molecule type" value="Genomic_DNA"/>
</dbReference>
<dbReference type="PANTHER" id="PTHR47623">
    <property type="entry name" value="OS09G0287300 PROTEIN"/>
    <property type="match status" value="1"/>
</dbReference>
<evidence type="ECO:0008006" key="2">
    <source>
        <dbReference type="Google" id="ProtNLM"/>
    </source>
</evidence>
<gene>
    <name evidence="1" type="ORF">MNBD_GAMMA26-1479</name>
</gene>
<evidence type="ECO:0000313" key="1">
    <source>
        <dbReference type="EMBL" id="VAX09941.1"/>
    </source>
</evidence>
<dbReference type="Gene3D" id="3.40.50.1240">
    <property type="entry name" value="Phosphoglycerate mutase-like"/>
    <property type="match status" value="1"/>
</dbReference>